<dbReference type="InterPro" id="IPR020845">
    <property type="entry name" value="AMP-binding_CS"/>
</dbReference>
<organism evidence="1 2">
    <name type="scientific">Roseateles depolymerans</name>
    <dbReference type="NCBI Taxonomy" id="76731"/>
    <lineage>
        <taxon>Bacteria</taxon>
        <taxon>Pseudomonadati</taxon>
        <taxon>Pseudomonadota</taxon>
        <taxon>Betaproteobacteria</taxon>
        <taxon>Burkholderiales</taxon>
        <taxon>Sphaerotilaceae</taxon>
        <taxon>Roseateles</taxon>
    </lineage>
</organism>
<dbReference type="Gene3D" id="3.40.50.12780">
    <property type="entry name" value="N-terminal domain of ligase-like"/>
    <property type="match status" value="1"/>
</dbReference>
<evidence type="ECO:0000313" key="2">
    <source>
        <dbReference type="Proteomes" id="UP000060699"/>
    </source>
</evidence>
<evidence type="ECO:0000313" key="1">
    <source>
        <dbReference type="EMBL" id="ALV07393.1"/>
    </source>
</evidence>
<reference evidence="1 2" key="1">
    <citation type="submission" date="2015-12" db="EMBL/GenBank/DDBJ databases">
        <title>Complete genome of Roseateles depolymerans KCTC 42856.</title>
        <authorList>
            <person name="Kim K.M."/>
        </authorList>
    </citation>
    <scope>NUCLEOTIDE SEQUENCE [LARGE SCALE GENOMIC DNA]</scope>
    <source>
        <strain evidence="1 2">KCTC 42856</strain>
    </source>
</reference>
<dbReference type="GO" id="GO:0016878">
    <property type="term" value="F:acid-thiol ligase activity"/>
    <property type="evidence" value="ECO:0007669"/>
    <property type="project" value="UniProtKB-ARBA"/>
</dbReference>
<dbReference type="InterPro" id="IPR025110">
    <property type="entry name" value="AMP-bd_C"/>
</dbReference>
<dbReference type="InterPro" id="IPR017529">
    <property type="entry name" value="AcylCoA_ligase_PEP_1"/>
</dbReference>
<dbReference type="EMBL" id="CP013729">
    <property type="protein sequence ID" value="ALV07393.1"/>
    <property type="molecule type" value="Genomic_DNA"/>
</dbReference>
<dbReference type="InterPro" id="IPR045851">
    <property type="entry name" value="AMP-bd_C_sf"/>
</dbReference>
<dbReference type="RefSeq" id="WP_058935512.1">
    <property type="nucleotide sequence ID" value="NZ_CP013729.1"/>
</dbReference>
<dbReference type="PATRIC" id="fig|76731.3.peg.3002"/>
<keyword evidence="2" id="KW-1185">Reference proteome</keyword>
<protein>
    <submittedName>
        <fullName evidence="1">AMP-dependent synthetase and ligase</fullName>
    </submittedName>
</protein>
<dbReference type="Gene3D" id="3.30.300.30">
    <property type="match status" value="1"/>
</dbReference>
<accession>A0A0U2U5T6</accession>
<dbReference type="KEGG" id="rdp:RD2015_2931"/>
<dbReference type="SUPFAM" id="SSF56801">
    <property type="entry name" value="Acetyl-CoA synthetase-like"/>
    <property type="match status" value="1"/>
</dbReference>
<dbReference type="PANTHER" id="PTHR43767">
    <property type="entry name" value="LONG-CHAIN-FATTY-ACID--COA LIGASE"/>
    <property type="match status" value="1"/>
</dbReference>
<dbReference type="PROSITE" id="PS00455">
    <property type="entry name" value="AMP_BINDING"/>
    <property type="match status" value="1"/>
</dbReference>
<dbReference type="Pfam" id="PF00501">
    <property type="entry name" value="AMP-binding"/>
    <property type="match status" value="1"/>
</dbReference>
<dbReference type="NCBIfam" id="TIGR03098">
    <property type="entry name" value="ligase_PEP_1"/>
    <property type="match status" value="1"/>
</dbReference>
<name>A0A0U2U5T6_9BURK</name>
<dbReference type="STRING" id="76731.RD2015_2931"/>
<dbReference type="AlphaFoldDB" id="A0A0U2U5T6"/>
<dbReference type="InterPro" id="IPR000873">
    <property type="entry name" value="AMP-dep_synth/lig_dom"/>
</dbReference>
<dbReference type="InterPro" id="IPR042099">
    <property type="entry name" value="ANL_N_sf"/>
</dbReference>
<keyword evidence="1" id="KW-0436">Ligase</keyword>
<dbReference type="OrthoDB" id="9766486at2"/>
<proteinExistence type="predicted"/>
<gene>
    <name evidence="1" type="ORF">RD2015_2931</name>
</gene>
<dbReference type="Proteomes" id="UP000060699">
    <property type="component" value="Chromosome"/>
</dbReference>
<dbReference type="Pfam" id="PF13193">
    <property type="entry name" value="AMP-binding_C"/>
    <property type="match status" value="1"/>
</dbReference>
<sequence>MPALDSHLLPHLIQCSADRDPAAPALRDGARLLNYGELAGQVQALAHGLLALGLGRAERVGIYLDKRMETVVASFAAPAAGGVFVPINPILKAEQVGFIVRDCEVRVLITSRDRLATLQPVLAQCPSLRHVVLVDSPVSAATPTAALGAAGVPSALATGAALGAVPGALAGGGTDSSWVRYADLLDAPPRPGHRVIDTDMVSILYTSGSTGRPKGVVLSHRNMVAGAKSVASYLGNHAQDRLLAALPLSFDAGFSQLTTAFHSGASVTLLNYLMPRDVLKALERDRITGLTAVPPLYIQLTQLEWPQAIDEHLRYFANTGGRMPRETLGLLRQRVPSAKPFLMYGLTEAFRSTYLPPDEVDRRPDSIGKAIPNAEILVLREDGTPCAPDEPGELVHRGALVGMGYWNDAEKTAERYKLLPTGTAGREAGLQLPEYAVFSGDTVRMDAEGFLYFIGRRDEMIKTSGYRVSPTEVEEILYATQLLGECAAFGVAHPTLGQAIQVIATPPAGSDTLDTQALLTACRARMPAYMIPAGVQVRSGPLPRNPNGKIDRKLLSTEWIAAQESDAKS</sequence>
<dbReference type="InterPro" id="IPR050237">
    <property type="entry name" value="ATP-dep_AMP-bd_enzyme"/>
</dbReference>
<dbReference type="PANTHER" id="PTHR43767:SF1">
    <property type="entry name" value="NONRIBOSOMAL PEPTIDE SYNTHASE PES1 (EUROFUNG)-RELATED"/>
    <property type="match status" value="1"/>
</dbReference>